<name>A0A939TQ40_9MICO</name>
<accession>A0A939TQ40</accession>
<proteinExistence type="predicted"/>
<sequence length="89" mass="10048">MSDDIDERARERQEAIALGPSLAERYGLTLWPARGGTLLDIGNQEYGWQLAEDAQGYVAYRVSRGNRSVILRDSRLAPVLKAFRRALTR</sequence>
<reference evidence="1" key="1">
    <citation type="submission" date="2021-03" db="EMBL/GenBank/DDBJ databases">
        <title>Microbacterium sp. nov., a novel actinobacterium isolated from cow dung.</title>
        <authorList>
            <person name="Zhang L."/>
        </authorList>
    </citation>
    <scope>NUCLEOTIDE SEQUENCE</scope>
    <source>
        <strain evidence="1">NEAU-LLB</strain>
    </source>
</reference>
<dbReference type="AlphaFoldDB" id="A0A939TQ40"/>
<dbReference type="Proteomes" id="UP000680132">
    <property type="component" value="Unassembled WGS sequence"/>
</dbReference>
<evidence type="ECO:0000313" key="2">
    <source>
        <dbReference type="Proteomes" id="UP000680132"/>
    </source>
</evidence>
<protein>
    <submittedName>
        <fullName evidence="1">Uncharacterized protein</fullName>
    </submittedName>
</protein>
<organism evidence="1 2">
    <name type="scientific">Microbacterium stercoris</name>
    <dbReference type="NCBI Taxonomy" id="2820289"/>
    <lineage>
        <taxon>Bacteria</taxon>
        <taxon>Bacillati</taxon>
        <taxon>Actinomycetota</taxon>
        <taxon>Actinomycetes</taxon>
        <taxon>Micrococcales</taxon>
        <taxon>Microbacteriaceae</taxon>
        <taxon>Microbacterium</taxon>
    </lineage>
</organism>
<gene>
    <name evidence="1" type="ORF">J5V96_04375</name>
</gene>
<dbReference type="RefSeq" id="WP_208500809.1">
    <property type="nucleotide sequence ID" value="NZ_JAGFOA010000002.1"/>
</dbReference>
<comment type="caution">
    <text evidence="1">The sequence shown here is derived from an EMBL/GenBank/DDBJ whole genome shotgun (WGS) entry which is preliminary data.</text>
</comment>
<evidence type="ECO:0000313" key="1">
    <source>
        <dbReference type="EMBL" id="MBO3662746.1"/>
    </source>
</evidence>
<keyword evidence="2" id="KW-1185">Reference proteome</keyword>
<dbReference type="EMBL" id="JAGFOA010000002">
    <property type="protein sequence ID" value="MBO3662746.1"/>
    <property type="molecule type" value="Genomic_DNA"/>
</dbReference>